<keyword evidence="2" id="KW-0472">Membrane</keyword>
<accession>A0A5C5WHT8</accession>
<feature type="transmembrane region" description="Helical" evidence="2">
    <location>
        <begin position="32"/>
        <end position="49"/>
    </location>
</feature>
<name>A0A5C5WHT8_9BACT</name>
<dbReference type="Pfam" id="PF01757">
    <property type="entry name" value="Acyl_transf_3"/>
    <property type="match status" value="1"/>
</dbReference>
<feature type="transmembrane region" description="Helical" evidence="2">
    <location>
        <begin position="399"/>
        <end position="420"/>
    </location>
</feature>
<keyword evidence="2" id="KW-1133">Transmembrane helix</keyword>
<dbReference type="Proteomes" id="UP000316598">
    <property type="component" value="Unassembled WGS sequence"/>
</dbReference>
<feature type="transmembrane region" description="Helical" evidence="2">
    <location>
        <begin position="233"/>
        <end position="251"/>
    </location>
</feature>
<dbReference type="RefSeq" id="WP_146515601.1">
    <property type="nucleotide sequence ID" value="NZ_SJPI01000002.1"/>
</dbReference>
<feature type="transmembrane region" description="Helical" evidence="2">
    <location>
        <begin position="263"/>
        <end position="282"/>
    </location>
</feature>
<feature type="transmembrane region" description="Helical" evidence="2">
    <location>
        <begin position="164"/>
        <end position="183"/>
    </location>
</feature>
<dbReference type="OrthoDB" id="7375713at2"/>
<dbReference type="PANTHER" id="PTHR36927">
    <property type="entry name" value="BLR4337 PROTEIN"/>
    <property type="match status" value="1"/>
</dbReference>
<keyword evidence="5" id="KW-1185">Reference proteome</keyword>
<dbReference type="PANTHER" id="PTHR36927:SF1">
    <property type="entry name" value="MDO-LIKE PROTEIN"/>
    <property type="match status" value="1"/>
</dbReference>
<feature type="domain" description="Acyltransferase 3" evidence="3">
    <location>
        <begin position="25"/>
        <end position="417"/>
    </location>
</feature>
<comment type="caution">
    <text evidence="4">The sequence shown here is derived from an EMBL/GenBank/DDBJ whole genome shotgun (WGS) entry which is preliminary data.</text>
</comment>
<feature type="transmembrane region" description="Helical" evidence="2">
    <location>
        <begin position="69"/>
        <end position="91"/>
    </location>
</feature>
<evidence type="ECO:0000313" key="4">
    <source>
        <dbReference type="EMBL" id="TWT50358.1"/>
    </source>
</evidence>
<evidence type="ECO:0000259" key="3">
    <source>
        <dbReference type="Pfam" id="PF01757"/>
    </source>
</evidence>
<feature type="transmembrane region" description="Helical" evidence="2">
    <location>
        <begin position="111"/>
        <end position="134"/>
    </location>
</feature>
<evidence type="ECO:0000313" key="5">
    <source>
        <dbReference type="Proteomes" id="UP000316598"/>
    </source>
</evidence>
<keyword evidence="2" id="KW-0812">Transmembrane</keyword>
<dbReference type="EMBL" id="SJPI01000002">
    <property type="protein sequence ID" value="TWT50358.1"/>
    <property type="molecule type" value="Genomic_DNA"/>
</dbReference>
<dbReference type="InterPro" id="IPR050623">
    <property type="entry name" value="Glucan_succinyl_AcylTrfase"/>
</dbReference>
<evidence type="ECO:0000256" key="1">
    <source>
        <dbReference type="SAM" id="MobiDB-lite"/>
    </source>
</evidence>
<feature type="transmembrane region" description="Helical" evidence="2">
    <location>
        <begin position="366"/>
        <end position="387"/>
    </location>
</feature>
<feature type="region of interest" description="Disordered" evidence="1">
    <location>
        <begin position="441"/>
        <end position="473"/>
    </location>
</feature>
<feature type="transmembrane region" description="Helical" evidence="2">
    <location>
        <begin position="333"/>
        <end position="354"/>
    </location>
</feature>
<dbReference type="GO" id="GO:0016747">
    <property type="term" value="F:acyltransferase activity, transferring groups other than amino-acyl groups"/>
    <property type="evidence" value="ECO:0007669"/>
    <property type="project" value="InterPro"/>
</dbReference>
<evidence type="ECO:0000256" key="2">
    <source>
        <dbReference type="SAM" id="Phobius"/>
    </source>
</evidence>
<gene>
    <name evidence="4" type="ORF">Pla22_31000</name>
</gene>
<protein>
    <submittedName>
        <fullName evidence="4">Glucans biosynthesis protein</fullName>
    </submittedName>
</protein>
<sequence>MNSLRLHHDETPPAPTVAAGDQTLVGLDAVRALAAVAVVVLHACVPYLAHPMPGLVWSVTDSPSPVVDFVFWGIELVIMPLFLIISGLFAYRTYQRKGEWALVRNRFKRLLRPLLFALLVILPLDLYVWVFSWVCEGIVPPVKLKSLKFDGDVDRHLWGLGHLWFLHYLFSYIAVFAISVVASKRFKRFASCKSVSTERVVAALFIVAAITIYFRPEVIWGFQHAFMPVASKWIYNAMFFALGIVIARSEFGVDRLRNLHPRWVGVGGCVMVATVLLGIWSLEQNSFPTAATLSANDAQANDAHSADLGAPQFSSASLASSQFTSNQRASSGILAMATAASSMLGSVIILSLALRYVVRLSATMKYLAAASFWVYLVHHPVLGLIHLDLKWLLPNVLPSIKAVMATILATAVSLVSYEAFVRTTRLGEWLGMNAINRTPVEHLPVQDQDDSQHDVLPMPTRTGDPMPPARRAA</sequence>
<dbReference type="InterPro" id="IPR002656">
    <property type="entry name" value="Acyl_transf_3_dom"/>
</dbReference>
<dbReference type="AlphaFoldDB" id="A0A5C5WHT8"/>
<feature type="transmembrane region" description="Helical" evidence="2">
    <location>
        <begin position="195"/>
        <end position="213"/>
    </location>
</feature>
<proteinExistence type="predicted"/>
<organism evidence="4 5">
    <name type="scientific">Rubripirellula amarantea</name>
    <dbReference type="NCBI Taxonomy" id="2527999"/>
    <lineage>
        <taxon>Bacteria</taxon>
        <taxon>Pseudomonadati</taxon>
        <taxon>Planctomycetota</taxon>
        <taxon>Planctomycetia</taxon>
        <taxon>Pirellulales</taxon>
        <taxon>Pirellulaceae</taxon>
        <taxon>Rubripirellula</taxon>
    </lineage>
</organism>
<reference evidence="4 5" key="1">
    <citation type="submission" date="2019-02" db="EMBL/GenBank/DDBJ databases">
        <title>Deep-cultivation of Planctomycetes and their phenomic and genomic characterization uncovers novel biology.</title>
        <authorList>
            <person name="Wiegand S."/>
            <person name="Jogler M."/>
            <person name="Boedeker C."/>
            <person name="Pinto D."/>
            <person name="Vollmers J."/>
            <person name="Rivas-Marin E."/>
            <person name="Kohn T."/>
            <person name="Peeters S.H."/>
            <person name="Heuer A."/>
            <person name="Rast P."/>
            <person name="Oberbeckmann S."/>
            <person name="Bunk B."/>
            <person name="Jeske O."/>
            <person name="Meyerdierks A."/>
            <person name="Storesund J.E."/>
            <person name="Kallscheuer N."/>
            <person name="Luecker S."/>
            <person name="Lage O.M."/>
            <person name="Pohl T."/>
            <person name="Merkel B.J."/>
            <person name="Hornburger P."/>
            <person name="Mueller R.-W."/>
            <person name="Bruemmer F."/>
            <person name="Labrenz M."/>
            <person name="Spormann A.M."/>
            <person name="Op Den Camp H."/>
            <person name="Overmann J."/>
            <person name="Amann R."/>
            <person name="Jetten M.S.M."/>
            <person name="Mascher T."/>
            <person name="Medema M.H."/>
            <person name="Devos D.P."/>
            <person name="Kaster A.-K."/>
            <person name="Ovreas L."/>
            <person name="Rohde M."/>
            <person name="Galperin M.Y."/>
            <person name="Jogler C."/>
        </authorList>
    </citation>
    <scope>NUCLEOTIDE SEQUENCE [LARGE SCALE GENOMIC DNA]</scope>
    <source>
        <strain evidence="4 5">Pla22</strain>
    </source>
</reference>